<dbReference type="EMBL" id="UINC01074621">
    <property type="protein sequence ID" value="SVC11999.1"/>
    <property type="molecule type" value="Genomic_DNA"/>
</dbReference>
<feature type="domain" description="GHMP kinase C-terminal" evidence="7">
    <location>
        <begin position="234"/>
        <end position="305"/>
    </location>
</feature>
<accession>A0A382JJX0</accession>
<dbReference type="PRINTS" id="PR00960">
    <property type="entry name" value="LMBPPROTEIN"/>
</dbReference>
<dbReference type="GO" id="GO:0005524">
    <property type="term" value="F:ATP binding"/>
    <property type="evidence" value="ECO:0007669"/>
    <property type="project" value="UniProtKB-KW"/>
</dbReference>
<evidence type="ECO:0008006" key="9">
    <source>
        <dbReference type="Google" id="ProtNLM"/>
    </source>
</evidence>
<dbReference type="SUPFAM" id="SSF54211">
    <property type="entry name" value="Ribosomal protein S5 domain 2-like"/>
    <property type="match status" value="1"/>
</dbReference>
<keyword evidence="2" id="KW-0547">Nucleotide-binding</keyword>
<organism evidence="8">
    <name type="scientific">marine metagenome</name>
    <dbReference type="NCBI Taxonomy" id="408172"/>
    <lineage>
        <taxon>unclassified sequences</taxon>
        <taxon>metagenomes</taxon>
        <taxon>ecological metagenomes</taxon>
    </lineage>
</organism>
<proteinExistence type="inferred from homology"/>
<dbReference type="InterPro" id="IPR036554">
    <property type="entry name" value="GHMP_kinase_C_sf"/>
</dbReference>
<dbReference type="Pfam" id="PF08544">
    <property type="entry name" value="GHMP_kinases_C"/>
    <property type="match status" value="1"/>
</dbReference>
<dbReference type="GO" id="GO:0042352">
    <property type="term" value="P:GDP-L-fucose salvage"/>
    <property type="evidence" value="ECO:0007669"/>
    <property type="project" value="TreeGrafter"/>
</dbReference>
<evidence type="ECO:0000256" key="4">
    <source>
        <dbReference type="ARBA" id="ARBA00022840"/>
    </source>
</evidence>
<feature type="domain" description="GHMP kinase N-terminal" evidence="6">
    <location>
        <begin position="78"/>
        <end position="156"/>
    </location>
</feature>
<reference evidence="8" key="1">
    <citation type="submission" date="2018-05" db="EMBL/GenBank/DDBJ databases">
        <authorList>
            <person name="Lanie J.A."/>
            <person name="Ng W.-L."/>
            <person name="Kazmierczak K.M."/>
            <person name="Andrzejewski T.M."/>
            <person name="Davidsen T.M."/>
            <person name="Wayne K.J."/>
            <person name="Tettelin H."/>
            <person name="Glass J.I."/>
            <person name="Rusch D."/>
            <person name="Podicherti R."/>
            <person name="Tsui H.-C.T."/>
            <person name="Winkler M.E."/>
        </authorList>
    </citation>
    <scope>NUCLEOTIDE SEQUENCE</scope>
</reference>
<evidence type="ECO:0000256" key="5">
    <source>
        <dbReference type="ARBA" id="ARBA00038121"/>
    </source>
</evidence>
<comment type="similarity">
    <text evidence="5">Belongs to the GHMP kinase family.</text>
</comment>
<evidence type="ECO:0000256" key="1">
    <source>
        <dbReference type="ARBA" id="ARBA00022679"/>
    </source>
</evidence>
<keyword evidence="3" id="KW-0418">Kinase</keyword>
<dbReference type="InterPro" id="IPR052203">
    <property type="entry name" value="GHMP_Kinase-Related"/>
</dbReference>
<evidence type="ECO:0000313" key="8">
    <source>
        <dbReference type="EMBL" id="SVC11999.1"/>
    </source>
</evidence>
<dbReference type="InterPro" id="IPR006203">
    <property type="entry name" value="GHMP_knse_ATP-bd_CS"/>
</dbReference>
<evidence type="ECO:0000259" key="7">
    <source>
        <dbReference type="Pfam" id="PF08544"/>
    </source>
</evidence>
<keyword evidence="4" id="KW-0067">ATP-binding</keyword>
<dbReference type="PIRSF" id="PIRSF036406">
    <property type="entry name" value="Hept_kin"/>
    <property type="match status" value="1"/>
</dbReference>
<dbReference type="InterPro" id="IPR014606">
    <property type="entry name" value="Heptose_7-P_kinase"/>
</dbReference>
<dbReference type="InterPro" id="IPR001174">
    <property type="entry name" value="HddA/FKP"/>
</dbReference>
<dbReference type="PANTHER" id="PTHR32463:SF0">
    <property type="entry name" value="L-FUCOSE KINASE"/>
    <property type="match status" value="1"/>
</dbReference>
<dbReference type="InterPro" id="IPR013750">
    <property type="entry name" value="GHMP_kinase_C_dom"/>
</dbReference>
<sequence>MIISRTPLRISFFGGGTDLRSFYKEQPGQVISTGIQHYLYVVLREQVDFVDFPYRINWSQVEFCKEIDEIQHPVVREAYRMFGIDFPIELTTFSDIPAGTGLGSSSSFSVGLVNALYALRRERATKYGLATEAAKIEIDILGRVMGSQDHFAAAYGNFNVYKFESGDVVNVEPVFSTPSRIESLEKRLLLFYTGVQRNASEILKAQDAASSEQTAALIEMADFVMPMAEILSGEGDLSDIGPMLHESWNLKRSISPGISTALIDEQYELALGAGALGGKILGAGGGGFLMLFVEPDDQRAVTEALKPMKMIRPRFDIGGTRITYYEPSRSR</sequence>
<dbReference type="PANTHER" id="PTHR32463">
    <property type="entry name" value="L-FUCOSE KINASE"/>
    <property type="match status" value="1"/>
</dbReference>
<dbReference type="GO" id="GO:0050201">
    <property type="term" value="F:fucokinase activity"/>
    <property type="evidence" value="ECO:0007669"/>
    <property type="project" value="TreeGrafter"/>
</dbReference>
<dbReference type="PROSITE" id="PS00627">
    <property type="entry name" value="GHMP_KINASES_ATP"/>
    <property type="match status" value="1"/>
</dbReference>
<keyword evidence="1" id="KW-0808">Transferase</keyword>
<dbReference type="SUPFAM" id="SSF55060">
    <property type="entry name" value="GHMP Kinase, C-terminal domain"/>
    <property type="match status" value="1"/>
</dbReference>
<protein>
    <recommendedName>
        <fullName evidence="9">GHMP kinase N-terminal domain-containing protein</fullName>
    </recommendedName>
</protein>
<dbReference type="InterPro" id="IPR006204">
    <property type="entry name" value="GHMP_kinase_N_dom"/>
</dbReference>
<evidence type="ECO:0000259" key="6">
    <source>
        <dbReference type="Pfam" id="PF00288"/>
    </source>
</evidence>
<dbReference type="InterPro" id="IPR020568">
    <property type="entry name" value="Ribosomal_Su5_D2-typ_SF"/>
</dbReference>
<gene>
    <name evidence="8" type="ORF">METZ01_LOCUS264853</name>
</gene>
<evidence type="ECO:0000256" key="2">
    <source>
        <dbReference type="ARBA" id="ARBA00022741"/>
    </source>
</evidence>
<name>A0A382JJX0_9ZZZZ</name>
<dbReference type="Gene3D" id="3.30.230.120">
    <property type="match status" value="1"/>
</dbReference>
<dbReference type="AlphaFoldDB" id="A0A382JJX0"/>
<evidence type="ECO:0000256" key="3">
    <source>
        <dbReference type="ARBA" id="ARBA00022777"/>
    </source>
</evidence>
<dbReference type="Pfam" id="PF00288">
    <property type="entry name" value="GHMP_kinases_N"/>
    <property type="match status" value="1"/>
</dbReference>